<reference evidence="2 3" key="1">
    <citation type="submission" date="2020-07" db="EMBL/GenBank/DDBJ databases">
        <title>Genome of Haloechinothrix sp.</title>
        <authorList>
            <person name="Tang S.-K."/>
            <person name="Yang L."/>
            <person name="Zhu W.-Y."/>
        </authorList>
    </citation>
    <scope>NUCLEOTIDE SEQUENCE [LARGE SCALE GENOMIC DNA]</scope>
    <source>
        <strain evidence="2 3">YIM 98757</strain>
    </source>
</reference>
<feature type="transmembrane region" description="Helical" evidence="1">
    <location>
        <begin position="155"/>
        <end position="181"/>
    </location>
</feature>
<sequence length="289" mass="30252">MGRLVKAEFRKITTTKLWWALLIPTVLIAFGWALGAGYLGNAFVDLLDGPEARELETVLGVDSGEWIVSYFAIARSINLATLFPLVFGALAISAEFSTKTITTTFLTAPNRVSALLAKTVVYVAWGAIYGLAIILSVAAGILISTDSDRLPTAAGWLGLAVVGVLASILMTLFGVGAGALVRSVPGVITLLILYFLVVENGAQLVLGIHAPDVIGFLPNGSVNGLTGSMAAELFLTTAESVPPWLEDGVRAVAGATGALAWWLSGLVFLGWSALVFGGGWISTQTRDIT</sequence>
<feature type="transmembrane region" description="Helical" evidence="1">
    <location>
        <begin position="259"/>
        <end position="281"/>
    </location>
</feature>
<dbReference type="AlphaFoldDB" id="A0A838A2C2"/>
<dbReference type="RefSeq" id="WP_180892147.1">
    <property type="nucleotide sequence ID" value="NZ_JACCKD010000002.1"/>
</dbReference>
<protein>
    <recommendedName>
        <fullName evidence="4">ABC-2 type transport system permease protein</fullName>
    </recommendedName>
</protein>
<dbReference type="EMBL" id="JACCKD010000002">
    <property type="protein sequence ID" value="MBA0125343.1"/>
    <property type="molecule type" value="Genomic_DNA"/>
</dbReference>
<gene>
    <name evidence="2" type="ORF">H0B56_07295</name>
</gene>
<evidence type="ECO:0000313" key="2">
    <source>
        <dbReference type="EMBL" id="MBA0125343.1"/>
    </source>
</evidence>
<proteinExistence type="predicted"/>
<dbReference type="Proteomes" id="UP000582974">
    <property type="component" value="Unassembled WGS sequence"/>
</dbReference>
<evidence type="ECO:0000256" key="1">
    <source>
        <dbReference type="SAM" id="Phobius"/>
    </source>
</evidence>
<feature type="transmembrane region" description="Helical" evidence="1">
    <location>
        <begin position="67"/>
        <end position="92"/>
    </location>
</feature>
<organism evidence="2 3">
    <name type="scientific">Haloechinothrix aidingensis</name>
    <dbReference type="NCBI Taxonomy" id="2752311"/>
    <lineage>
        <taxon>Bacteria</taxon>
        <taxon>Bacillati</taxon>
        <taxon>Actinomycetota</taxon>
        <taxon>Actinomycetes</taxon>
        <taxon>Pseudonocardiales</taxon>
        <taxon>Pseudonocardiaceae</taxon>
        <taxon>Haloechinothrix</taxon>
    </lineage>
</organism>
<feature type="transmembrane region" description="Helical" evidence="1">
    <location>
        <begin position="120"/>
        <end position="143"/>
    </location>
</feature>
<keyword evidence="1" id="KW-1133">Transmembrane helix</keyword>
<feature type="transmembrane region" description="Helical" evidence="1">
    <location>
        <begin position="21"/>
        <end position="40"/>
    </location>
</feature>
<keyword evidence="1" id="KW-0472">Membrane</keyword>
<evidence type="ECO:0008006" key="4">
    <source>
        <dbReference type="Google" id="ProtNLM"/>
    </source>
</evidence>
<evidence type="ECO:0000313" key="3">
    <source>
        <dbReference type="Proteomes" id="UP000582974"/>
    </source>
</evidence>
<keyword evidence="1" id="KW-0812">Transmembrane</keyword>
<accession>A0A838A2C2</accession>
<name>A0A838A2C2_9PSEU</name>
<comment type="caution">
    <text evidence="2">The sequence shown here is derived from an EMBL/GenBank/DDBJ whole genome shotgun (WGS) entry which is preliminary data.</text>
</comment>
<keyword evidence="3" id="KW-1185">Reference proteome</keyword>
<feature type="transmembrane region" description="Helical" evidence="1">
    <location>
        <begin position="188"/>
        <end position="210"/>
    </location>
</feature>